<dbReference type="PANTHER" id="PTHR46361">
    <property type="entry name" value="ELECTRON CARRIER/ PROTEIN DISULFIDE OXIDOREDUCTASE"/>
    <property type="match status" value="1"/>
</dbReference>
<dbReference type="EMBL" id="JANTQA010000063">
    <property type="protein sequence ID" value="KAJ3426553.1"/>
    <property type="molecule type" value="Genomic_DNA"/>
</dbReference>
<dbReference type="PRINTS" id="PR01301">
    <property type="entry name" value="RGSPROTEIN"/>
</dbReference>
<dbReference type="CDD" id="cd07440">
    <property type="entry name" value="RGS"/>
    <property type="match status" value="1"/>
</dbReference>
<dbReference type="SUPFAM" id="SSF48097">
    <property type="entry name" value="Regulator of G-protein signaling, RGS"/>
    <property type="match status" value="1"/>
</dbReference>
<evidence type="ECO:0000313" key="4">
    <source>
        <dbReference type="Proteomes" id="UP001146793"/>
    </source>
</evidence>
<dbReference type="InterPro" id="IPR006869">
    <property type="entry name" value="DUF547"/>
</dbReference>
<dbReference type="InterPro" id="IPR016137">
    <property type="entry name" value="RGS"/>
</dbReference>
<dbReference type="PANTHER" id="PTHR46361:SF3">
    <property type="entry name" value="ELECTRON CARRIER_ PROTEIN DISULFIDE OXIDOREDUCTASE"/>
    <property type="match status" value="1"/>
</dbReference>
<feature type="compositionally biased region" description="Low complexity" evidence="1">
    <location>
        <begin position="297"/>
        <end position="307"/>
    </location>
</feature>
<comment type="caution">
    <text evidence="3">The sequence shown here is derived from an EMBL/GenBank/DDBJ whole genome shotgun (WGS) entry which is preliminary data.</text>
</comment>
<dbReference type="Pfam" id="PF00615">
    <property type="entry name" value="RGS"/>
    <property type="match status" value="1"/>
</dbReference>
<feature type="region of interest" description="Disordered" evidence="1">
    <location>
        <begin position="281"/>
        <end position="328"/>
    </location>
</feature>
<feature type="domain" description="RGS" evidence="2">
    <location>
        <begin position="441"/>
        <end position="560"/>
    </location>
</feature>
<feature type="region of interest" description="Disordered" evidence="1">
    <location>
        <begin position="1"/>
        <end position="25"/>
    </location>
</feature>
<dbReference type="AlphaFoldDB" id="A0AAV7Y9S7"/>
<accession>A0AAV7Y9S7</accession>
<protein>
    <submittedName>
        <fullName evidence="3">Electron carrier/ protein disulfide oxidoreductase</fullName>
    </submittedName>
</protein>
<organism evidence="3 4">
    <name type="scientific">Anaeramoeba flamelloides</name>
    <dbReference type="NCBI Taxonomy" id="1746091"/>
    <lineage>
        <taxon>Eukaryota</taxon>
        <taxon>Metamonada</taxon>
        <taxon>Anaeramoebidae</taxon>
        <taxon>Anaeramoeba</taxon>
    </lineage>
</organism>
<dbReference type="Gene3D" id="1.10.167.10">
    <property type="entry name" value="Regulator of G-protein Signalling 4, domain 2"/>
    <property type="match status" value="1"/>
</dbReference>
<sequence length="865" mass="101834">MWKRKNKNKHLNKKTNKQIEKEQSERTERLVQSLEAKIQQLEFQLSTLKNEEINLQNGILSSKIKEIEERNTPHEKEKKELQKDLERVKKKVIKEEIKKKKIFKKKKKLIKLKNNKISSLEKKIQNFKTNPEVEGVLILLERKNKKLTQQIKKTNHIKKERTELKKECAKLKMEEETGSWKRNLTETELLKLEQQGHLVSQLENNLENHEKRLKKIQFQKRINSDNSPLDYVRIKQKLKENNKKISVATKENQMLKGEILETKELLGDETNQNTTTNSFECQTEDSLTDSEFNQNHSSSSKNIMSSSLTQQNLNQDSKKKQSETKSKIELGKKPLTVLTTSNSTLLINEPTLDYFTESTKVGHKQSLPIRAKSDLVKQEKSQKRVHLEKKLQNSYSNPQIVFHNSLPDLSFSNHNTVSNFKNGSFDRPSLKPKKTEFKIDSLQKLLSIPIGVDYFKEYLDSCLCQENIMFWMEVKSMKQYSQTQKHINKLSKKIFKKYIIEESPFEINIISSIREKLIKQYENKIFYSKMFDEAHKAVYGHMFLNSWTEFRETDQFKKLNKKVKKDPKFASLQSLKKMKFRYNIQPYKALNEGFEYNNKISQSLVTAEHLLLNLIQLLNLHYKISENQINLKKVNSNIAFQKFTHLTAQLKHINLSLLKSEKEKLCFFINVYNLLSLHSLVTNGAIPHNKSSWNHHFKNSIYVIDGSYFSLYDIFHGILRANTSPKYNLNKYFKTNDERAKHSLLYIEPMVHFATVDQYRPTIVKIYKPKTVMADLKETTHDFLHSLTDMKTCKQIILPKSCHIYEKDFLICGDIINWLSSFFDNLLISKTLANENIKFSTKISKKQRLIINCSSFSIYKYHFLK</sequence>
<evidence type="ECO:0000256" key="1">
    <source>
        <dbReference type="SAM" id="MobiDB-lite"/>
    </source>
</evidence>
<proteinExistence type="predicted"/>
<feature type="compositionally biased region" description="Basic and acidic residues" evidence="1">
    <location>
        <begin position="316"/>
        <end position="328"/>
    </location>
</feature>
<dbReference type="InterPro" id="IPR036305">
    <property type="entry name" value="RGS_sf"/>
</dbReference>
<gene>
    <name evidence="3" type="ORF">M0812_26119</name>
</gene>
<dbReference type="Proteomes" id="UP001146793">
    <property type="component" value="Unassembled WGS sequence"/>
</dbReference>
<evidence type="ECO:0000313" key="3">
    <source>
        <dbReference type="EMBL" id="KAJ3426553.1"/>
    </source>
</evidence>
<reference evidence="3" key="1">
    <citation type="submission" date="2022-08" db="EMBL/GenBank/DDBJ databases">
        <title>Novel sulphate-reducing endosymbionts in the free-living metamonad Anaeramoeba.</title>
        <authorList>
            <person name="Jerlstrom-Hultqvist J."/>
            <person name="Cepicka I."/>
            <person name="Gallot-Lavallee L."/>
            <person name="Salas-Leiva D."/>
            <person name="Curtis B.A."/>
            <person name="Zahonova K."/>
            <person name="Pipaliya S."/>
            <person name="Dacks J."/>
            <person name="Roger A.J."/>
        </authorList>
    </citation>
    <scope>NUCLEOTIDE SEQUENCE</scope>
    <source>
        <strain evidence="3">Busselton2</strain>
    </source>
</reference>
<dbReference type="SMART" id="SM00315">
    <property type="entry name" value="RGS"/>
    <property type="match status" value="1"/>
</dbReference>
<dbReference type="InterPro" id="IPR044926">
    <property type="entry name" value="RGS_subdomain_2"/>
</dbReference>
<evidence type="ECO:0000259" key="2">
    <source>
        <dbReference type="PROSITE" id="PS50132"/>
    </source>
</evidence>
<dbReference type="PROSITE" id="PS50132">
    <property type="entry name" value="RGS"/>
    <property type="match status" value="1"/>
</dbReference>
<feature type="compositionally biased region" description="Basic residues" evidence="1">
    <location>
        <begin position="1"/>
        <end position="16"/>
    </location>
</feature>
<name>A0AAV7Y9S7_9EUKA</name>
<dbReference type="Pfam" id="PF04784">
    <property type="entry name" value="DUF547"/>
    <property type="match status" value="1"/>
</dbReference>